<feature type="active site" description="Proton donor" evidence="8">
    <location>
        <position position="534"/>
    </location>
</feature>
<feature type="signal peptide" evidence="10">
    <location>
        <begin position="1"/>
        <end position="21"/>
    </location>
</feature>
<evidence type="ECO:0000256" key="10">
    <source>
        <dbReference type="SAM" id="SignalP"/>
    </source>
</evidence>
<dbReference type="EMBL" id="CP017707">
    <property type="protein sequence ID" value="AOZ52164.1"/>
    <property type="molecule type" value="Genomic_DNA"/>
</dbReference>
<evidence type="ECO:0000256" key="2">
    <source>
        <dbReference type="ARBA" id="ARBA00006285"/>
    </source>
</evidence>
<name>A0A1D9LLQ9_9NEIS</name>
<dbReference type="GO" id="GO:0030203">
    <property type="term" value="P:glycosaminoglycan metabolic process"/>
    <property type="evidence" value="ECO:0007669"/>
    <property type="project" value="TreeGrafter"/>
</dbReference>
<reference evidence="12 13" key="1">
    <citation type="submission" date="2016-10" db="EMBL/GenBank/DDBJ databases">
        <title>Chromobacterium muskegensis sp. nov., an insecticidal bacterium isolated from Sphagnum bogs.</title>
        <authorList>
            <person name="Sparks M.E."/>
            <person name="Blackburn M.B."/>
            <person name="Gundersen-Rindal D.E."/>
            <person name="Mitchell A."/>
            <person name="Farrar R."/>
            <person name="Kuhar D."/>
        </authorList>
    </citation>
    <scope>NUCLEOTIDE SEQUENCE [LARGE SCALE GENOMIC DNA]</scope>
    <source>
        <strain evidence="12 13">21-1</strain>
    </source>
</reference>
<organism evidence="12 13">
    <name type="scientific">Chromobacterium vaccinii</name>
    <dbReference type="NCBI Taxonomy" id="1108595"/>
    <lineage>
        <taxon>Bacteria</taxon>
        <taxon>Pseudomonadati</taxon>
        <taxon>Pseudomonadota</taxon>
        <taxon>Betaproteobacteria</taxon>
        <taxon>Neisseriales</taxon>
        <taxon>Chromobacteriaceae</taxon>
        <taxon>Chromobacterium</taxon>
    </lineage>
</organism>
<dbReference type="Pfam" id="PF02838">
    <property type="entry name" value="Glyco_hydro_20b"/>
    <property type="match status" value="1"/>
</dbReference>
<evidence type="ECO:0000256" key="4">
    <source>
        <dbReference type="ARBA" id="ARBA00022801"/>
    </source>
</evidence>
<dbReference type="InterPro" id="IPR015882">
    <property type="entry name" value="HEX_bac_N"/>
</dbReference>
<dbReference type="SMART" id="SM01081">
    <property type="entry name" value="CHB_HEX"/>
    <property type="match status" value="1"/>
</dbReference>
<proteinExistence type="inferred from homology"/>
<dbReference type="AlphaFoldDB" id="A0A1D9LLQ9"/>
<keyword evidence="4" id="KW-0378">Hydrolase</keyword>
<dbReference type="InterPro" id="IPR004867">
    <property type="entry name" value="CHB_C_dom"/>
</dbReference>
<accession>A0A1D9LLQ9</accession>
<feature type="region of interest" description="Disordered" evidence="9">
    <location>
        <begin position="548"/>
        <end position="568"/>
    </location>
</feature>
<keyword evidence="10" id="KW-0732">Signal</keyword>
<dbReference type="InterPro" id="IPR029018">
    <property type="entry name" value="Hex-like_dom2"/>
</dbReference>
<dbReference type="Pfam" id="PF03173">
    <property type="entry name" value="CHB_HEX"/>
    <property type="match status" value="1"/>
</dbReference>
<evidence type="ECO:0000313" key="12">
    <source>
        <dbReference type="EMBL" id="AOZ52164.1"/>
    </source>
</evidence>
<evidence type="ECO:0000256" key="9">
    <source>
        <dbReference type="SAM" id="MobiDB-lite"/>
    </source>
</evidence>
<dbReference type="GO" id="GO:0016020">
    <property type="term" value="C:membrane"/>
    <property type="evidence" value="ECO:0007669"/>
    <property type="project" value="TreeGrafter"/>
</dbReference>
<evidence type="ECO:0000313" key="13">
    <source>
        <dbReference type="Proteomes" id="UP000178776"/>
    </source>
</evidence>
<dbReference type="InterPro" id="IPR004866">
    <property type="entry name" value="CHB/HEX_N_dom"/>
</dbReference>
<dbReference type="InterPro" id="IPR012291">
    <property type="entry name" value="CBM2_carb-bd_dom_sf"/>
</dbReference>
<dbReference type="Gene3D" id="3.30.379.10">
    <property type="entry name" value="Chitobiase/beta-hexosaminidase domain 2-like"/>
    <property type="match status" value="1"/>
</dbReference>
<evidence type="ECO:0000256" key="7">
    <source>
        <dbReference type="ARBA" id="ARBA00033000"/>
    </source>
</evidence>
<comment type="similarity">
    <text evidence="2">Belongs to the glycosyl hydrolase 20 family.</text>
</comment>
<dbReference type="PRINTS" id="PR00738">
    <property type="entry name" value="GLHYDRLASE20"/>
</dbReference>
<evidence type="ECO:0000256" key="6">
    <source>
        <dbReference type="ARBA" id="ARBA00030512"/>
    </source>
</evidence>
<evidence type="ECO:0000256" key="1">
    <source>
        <dbReference type="ARBA" id="ARBA00001231"/>
    </source>
</evidence>
<feature type="domain" description="Chitobiase/beta-hexosaminidases N-terminal" evidence="11">
    <location>
        <begin position="30"/>
        <end position="192"/>
    </location>
</feature>
<dbReference type="InterPro" id="IPR025705">
    <property type="entry name" value="Beta_hexosaminidase_sua/sub"/>
</dbReference>
<dbReference type="SUPFAM" id="SSF49384">
    <property type="entry name" value="Carbohydrate-binding domain"/>
    <property type="match status" value="1"/>
</dbReference>
<dbReference type="KEGG" id="cvc:BKX93_20610"/>
<dbReference type="Gene3D" id="2.60.40.290">
    <property type="match status" value="1"/>
</dbReference>
<sequence>MGVKRLLGAAVLAALSAWAWAAPDAAALGQSLSLKIAVDTNKGAAAGAPCSDLGADWASCLKGRLILENKGGQAVAPGGGWNLYLHSIRRILKLDTPQFSLRHITGDLYQVTPTDAFQGLAPGQKLELPLIDEYWILQESDVLPRPYVTVDGQQPALLRHDSSDEASYLLPLAGDNWKNPAGELRPLATPEQRYRAFSQRGPQLSAAQAANRVIPATLRQQLGGGELLVRGLNLNLSGVSPAQRDALALRAAQLGLRNEGVNVSGGVAGARLPADIAVSGGYRLLIGQQGVKVEGFDAAGVFYGVQTLLGLLPQGGGQVRWMTVEDAPRYVHRGFMADLARNFKQPATARRLIDQMAAYKLNKLHLHLSDDEGWRLQIPGLPELTDVGARRCHDLSETQCLVPQLGSGPANQSGGGYLTRADYIALVSYAQARFIEVIPEFDMPAHARAAVVSMEARYRKLMAQGQPQAAAEYRLLDPQDQSNTLSVQFYDRRTYFNPCVPGSGRFVSKLVAEVAQMHREAGQPLQTWHFGGDEAKNILLGSGFQDASGSDPSKGKVNMAQQDKPWGRSPACQAQIAKGKLKSVDDLPLRFAREASRIVTQQGIPTMAAWQDGVAGSSGASDFATRNTMVTEWDTLYWGAAQAVNGYAAKGFKTVLALPDYLYFDFPYELNPREHGYYWASRDTDSYKVFSFAPDNLPQNAEVMPDRQGQPFAVTSSAAPARYAGIQGQAWTEVMRTDAEFETMVYPRLLALAERAWHKAGWERPYKVGETYQLGVTKLVDKAALNADWQQFAAVLGWREAGKLERAGIGYRVSMPAVLPDANGISVTTEWPGARLQYSPDGHSWQNYLPGLQVQARYWRGVTQDGRRAGRVEVLSGQ</sequence>
<dbReference type="GO" id="GO:0005975">
    <property type="term" value="P:carbohydrate metabolic process"/>
    <property type="evidence" value="ECO:0007669"/>
    <property type="project" value="InterPro"/>
</dbReference>
<dbReference type="Pfam" id="PF00728">
    <property type="entry name" value="Glyco_hydro_20"/>
    <property type="match status" value="1"/>
</dbReference>
<evidence type="ECO:0000256" key="8">
    <source>
        <dbReference type="PIRSR" id="PIRSR625705-1"/>
    </source>
</evidence>
<dbReference type="SUPFAM" id="SSF51445">
    <property type="entry name" value="(Trans)glycosidases"/>
    <property type="match status" value="1"/>
</dbReference>
<protein>
    <recommendedName>
        <fullName evidence="3">beta-N-acetylhexosaminidase</fullName>
        <ecNumber evidence="3">3.2.1.52</ecNumber>
    </recommendedName>
    <alternativeName>
        <fullName evidence="6">Beta-N-acetylhexosaminidase</fullName>
    </alternativeName>
    <alternativeName>
        <fullName evidence="7">N-acetyl-beta-glucosaminidase</fullName>
    </alternativeName>
</protein>
<dbReference type="GO" id="GO:0004563">
    <property type="term" value="F:beta-N-acetylhexosaminidase activity"/>
    <property type="evidence" value="ECO:0007669"/>
    <property type="project" value="UniProtKB-EC"/>
</dbReference>
<evidence type="ECO:0000259" key="11">
    <source>
        <dbReference type="SMART" id="SM01081"/>
    </source>
</evidence>
<dbReference type="CDD" id="cd06569">
    <property type="entry name" value="GH20_Sm-chitobiase-like"/>
    <property type="match status" value="1"/>
</dbReference>
<evidence type="ECO:0000256" key="5">
    <source>
        <dbReference type="ARBA" id="ARBA00023295"/>
    </source>
</evidence>
<dbReference type="PANTHER" id="PTHR22600">
    <property type="entry name" value="BETA-HEXOSAMINIDASE"/>
    <property type="match status" value="1"/>
</dbReference>
<dbReference type="Proteomes" id="UP000178776">
    <property type="component" value="Chromosome"/>
</dbReference>
<dbReference type="InterPro" id="IPR017853">
    <property type="entry name" value="GH"/>
</dbReference>
<dbReference type="GeneID" id="68843606"/>
<dbReference type="Gene3D" id="3.20.20.80">
    <property type="entry name" value="Glycosidases"/>
    <property type="match status" value="1"/>
</dbReference>
<dbReference type="RefSeq" id="WP_070981160.1">
    <property type="nucleotide sequence ID" value="NZ_CP017707.1"/>
</dbReference>
<dbReference type="SUPFAM" id="SSF55545">
    <property type="entry name" value="beta-N-acetylhexosaminidase-like domain"/>
    <property type="match status" value="1"/>
</dbReference>
<dbReference type="STRING" id="1108595.BKX93_20610"/>
<dbReference type="PANTHER" id="PTHR22600:SF57">
    <property type="entry name" value="BETA-N-ACETYLHEXOSAMINIDASE"/>
    <property type="match status" value="1"/>
</dbReference>
<dbReference type="Pfam" id="PF03174">
    <property type="entry name" value="CHB_HEX_C"/>
    <property type="match status" value="1"/>
</dbReference>
<dbReference type="InterPro" id="IPR015883">
    <property type="entry name" value="Glyco_hydro_20_cat"/>
</dbReference>
<dbReference type="InterPro" id="IPR014756">
    <property type="entry name" value="Ig_E-set"/>
</dbReference>
<dbReference type="EC" id="3.2.1.52" evidence="3"/>
<dbReference type="SUPFAM" id="SSF81296">
    <property type="entry name" value="E set domains"/>
    <property type="match status" value="1"/>
</dbReference>
<dbReference type="InterPro" id="IPR008965">
    <property type="entry name" value="CBM2/CBM3_carb-bd_dom_sf"/>
</dbReference>
<comment type="catalytic activity">
    <reaction evidence="1">
        <text>Hydrolysis of terminal non-reducing N-acetyl-D-hexosamine residues in N-acetyl-beta-D-hexosaminides.</text>
        <dbReference type="EC" id="3.2.1.52"/>
    </reaction>
</comment>
<evidence type="ECO:0000256" key="3">
    <source>
        <dbReference type="ARBA" id="ARBA00012663"/>
    </source>
</evidence>
<keyword evidence="5" id="KW-0326">Glycosidase</keyword>
<dbReference type="GO" id="GO:0030247">
    <property type="term" value="F:polysaccharide binding"/>
    <property type="evidence" value="ECO:0007669"/>
    <property type="project" value="InterPro"/>
</dbReference>
<gene>
    <name evidence="12" type="ORF">BKX93_20610</name>
</gene>
<feature type="chain" id="PRO_5009443385" description="beta-N-acetylhexosaminidase" evidence="10">
    <location>
        <begin position="22"/>
        <end position="878"/>
    </location>
</feature>